<accession>E6NAM4</accession>
<gene>
    <name evidence="7" type="ORF">HGMM_F31D11C12</name>
</gene>
<reference evidence="7" key="1">
    <citation type="journal article" date="2005" name="Environ. Microbiol.">
        <title>Genetic and functional properties of uncultivated thermophilic crenarchaeotes from a subsurface gold mine as revealed by analysis of genome fragments.</title>
        <authorList>
            <person name="Nunoura T."/>
            <person name="Hirayama H."/>
            <person name="Takami H."/>
            <person name="Oida H."/>
            <person name="Nishi S."/>
            <person name="Shimamura S."/>
            <person name="Suzuki Y."/>
            <person name="Inagaki F."/>
            <person name="Takai K."/>
            <person name="Nealson K.H."/>
            <person name="Horikoshi K."/>
        </authorList>
    </citation>
    <scope>NUCLEOTIDE SEQUENCE</scope>
</reference>
<dbReference type="AlphaFoldDB" id="E6NAM4"/>
<dbReference type="InterPro" id="IPR045851">
    <property type="entry name" value="AMP-bd_C_sf"/>
</dbReference>
<evidence type="ECO:0000256" key="3">
    <source>
        <dbReference type="ARBA" id="ARBA00022598"/>
    </source>
</evidence>
<dbReference type="PANTHER" id="PTHR43845">
    <property type="entry name" value="BLR5969 PROTEIN"/>
    <property type="match status" value="1"/>
</dbReference>
<evidence type="ECO:0000259" key="6">
    <source>
        <dbReference type="Pfam" id="PF14535"/>
    </source>
</evidence>
<evidence type="ECO:0000259" key="5">
    <source>
        <dbReference type="Pfam" id="PF00501"/>
    </source>
</evidence>
<protein>
    <submittedName>
        <fullName evidence="7">Phenylacetate-CoA ligase</fullName>
    </submittedName>
</protein>
<dbReference type="InterPro" id="IPR000873">
    <property type="entry name" value="AMP-dep_synth/lig_dom"/>
</dbReference>
<dbReference type="Gene3D" id="3.30.300.30">
    <property type="match status" value="1"/>
</dbReference>
<evidence type="ECO:0000256" key="2">
    <source>
        <dbReference type="ARBA" id="ARBA00011245"/>
    </source>
</evidence>
<dbReference type="InterPro" id="IPR028154">
    <property type="entry name" value="AMP-dep_Lig_C"/>
</dbReference>
<feature type="domain" description="AMP-dependent ligase C-terminal" evidence="6">
    <location>
        <begin position="366"/>
        <end position="453"/>
    </location>
</feature>
<evidence type="ECO:0000313" key="7">
    <source>
        <dbReference type="EMBL" id="BAJ49380.1"/>
    </source>
</evidence>
<comment type="subunit">
    <text evidence="2">Monomer.</text>
</comment>
<dbReference type="CDD" id="cd05913">
    <property type="entry name" value="PaaK"/>
    <property type="match status" value="1"/>
</dbReference>
<dbReference type="GO" id="GO:0047475">
    <property type="term" value="F:phenylacetate-CoA ligase activity"/>
    <property type="evidence" value="ECO:0007669"/>
    <property type="project" value="InterPro"/>
</dbReference>
<dbReference type="InterPro" id="IPR011880">
    <property type="entry name" value="PA_CoA_ligase"/>
</dbReference>
<dbReference type="Pfam" id="PF00501">
    <property type="entry name" value="AMP-binding"/>
    <property type="match status" value="1"/>
</dbReference>
<organism evidence="7">
    <name type="scientific">Caldiarchaeum subterraneum</name>
    <dbReference type="NCBI Taxonomy" id="311458"/>
    <lineage>
        <taxon>Archaea</taxon>
        <taxon>Nitrososphaerota</taxon>
        <taxon>Candidatus Caldarchaeales</taxon>
        <taxon>Candidatus Caldarchaeaceae</taxon>
        <taxon>Candidatus Caldarchaeum</taxon>
    </lineage>
</organism>
<dbReference type="EMBL" id="AP011892">
    <property type="protein sequence ID" value="BAJ49380.1"/>
    <property type="molecule type" value="Genomic_DNA"/>
</dbReference>
<dbReference type="GO" id="GO:0010124">
    <property type="term" value="P:phenylacetate catabolic process"/>
    <property type="evidence" value="ECO:0007669"/>
    <property type="project" value="InterPro"/>
</dbReference>
<reference evidence="7" key="2">
    <citation type="journal article" date="2011" name="Nucleic Acids Res.">
        <title>Insights into the evolution of Archaea and eukaryotic protein modifier systems revealed by the genome of a novel archaeal group.</title>
        <authorList>
            <person name="Nunoura T."/>
            <person name="Takaki Y."/>
            <person name="Kakuta J."/>
            <person name="Nishi S."/>
            <person name="Sugahara J."/>
            <person name="Kazama H."/>
            <person name="Chee G."/>
            <person name="Hattori M."/>
            <person name="Kanai A."/>
            <person name="Atomi H."/>
            <person name="Takai K."/>
            <person name="Takami H."/>
        </authorList>
    </citation>
    <scope>NUCLEOTIDE SEQUENCE</scope>
</reference>
<dbReference type="PIRSF" id="PIRSF006444">
    <property type="entry name" value="PaaK"/>
    <property type="match status" value="1"/>
</dbReference>
<dbReference type="PANTHER" id="PTHR43845:SF1">
    <property type="entry name" value="BLR5969 PROTEIN"/>
    <property type="match status" value="1"/>
</dbReference>
<dbReference type="SUPFAM" id="SSF56801">
    <property type="entry name" value="Acetyl-CoA synthetase-like"/>
    <property type="match status" value="1"/>
</dbReference>
<proteinExistence type="predicted"/>
<sequence length="458" mass="52351">MLIFLNTGLHIFLFANGRGQTPSRYWEPRIELMSEKELKALQLKRLKALVRYVYEKSPFYRRKFREAGITPEEIKSLDDLGKIPFTTKDDLRLYSYPYGGEFLCVPREELIGWHMTSGTTGKPTIGAYTFRDYETWMNLMARCLTTAGVRKGDILLNIYGYGLFTGGLGFHQSAHLVGAAVIPWSVGRTEAMIDIIKDYGPTVMTGTPSYQLYILELMNKRGIDTGELPLRITMPGAEMWTEEHRKKLEKGLKLREKGGGCRNIYGSTETLGPGTGVECEYEQGFHFWTDHFLLEVIDPQTGEHVSPGEEGEIVVTTLTKEAMPLLRYRMRDITKIDDSGCECGRNAFPRCMWITGRVDDMIYYKGAKVWPSAIHAALHKFDEIKEYQLIVTKSPYDSELLLKIELKDGADTPYLREEVVRELKRTLVFFTPRVEFVKEGTLPRYEGKAKRVVVQEVA</sequence>
<dbReference type="InterPro" id="IPR042099">
    <property type="entry name" value="ANL_N_sf"/>
</dbReference>
<evidence type="ECO:0000256" key="4">
    <source>
        <dbReference type="ARBA" id="ARBA00022741"/>
    </source>
</evidence>
<keyword evidence="4" id="KW-0547">Nucleotide-binding</keyword>
<keyword evidence="3 7" id="KW-0436">Ligase</keyword>
<dbReference type="GO" id="GO:0000166">
    <property type="term" value="F:nucleotide binding"/>
    <property type="evidence" value="ECO:0007669"/>
    <property type="project" value="UniProtKB-KW"/>
</dbReference>
<evidence type="ECO:0000256" key="1">
    <source>
        <dbReference type="ARBA" id="ARBA00005211"/>
    </source>
</evidence>
<dbReference type="Pfam" id="PF14535">
    <property type="entry name" value="AMP-binding_C_2"/>
    <property type="match status" value="1"/>
</dbReference>
<dbReference type="FunFam" id="3.40.50.12780:FF:000016">
    <property type="entry name" value="Phenylacetate-coenzyme A ligase"/>
    <property type="match status" value="1"/>
</dbReference>
<comment type="pathway">
    <text evidence="1">Aromatic compound metabolism.</text>
</comment>
<name>E6NAM4_CALS0</name>
<dbReference type="Gene3D" id="3.40.50.12780">
    <property type="entry name" value="N-terminal domain of ligase-like"/>
    <property type="match status" value="1"/>
</dbReference>
<feature type="domain" description="AMP-dependent synthetase/ligase" evidence="5">
    <location>
        <begin position="109"/>
        <end position="316"/>
    </location>
</feature>